<proteinExistence type="inferred from homology"/>
<feature type="transmembrane region" description="Helical" evidence="9">
    <location>
        <begin position="86"/>
        <end position="105"/>
    </location>
</feature>
<evidence type="ECO:0000313" key="11">
    <source>
        <dbReference type="EMBL" id="MFC6669626.1"/>
    </source>
</evidence>
<comment type="caution">
    <text evidence="11">The sequence shown here is derived from an EMBL/GenBank/DDBJ whole genome shotgun (WGS) entry which is preliminary data.</text>
</comment>
<comment type="function">
    <text evidence="9">Part of the tripartite ATP-independent periplasmic (TRAP) transport system.</text>
</comment>
<evidence type="ECO:0000256" key="2">
    <source>
        <dbReference type="ARBA" id="ARBA00022448"/>
    </source>
</evidence>
<sequence>MLKAVSNRIARMEAFIAALLAGAVTLLVLLNIVSRAMGHAIYWVDELAIYSMVWMTFFTTSVLLKKRQSVSVTILTDWFGAGIRQWLAVFSDLMVLLFATFLFYLCWKWYDPLTLIQQGFDLQAFQAQTFNFMYAENTNTLGLKKFWVWLALPLFSFSLSVHALSNLIDQLRPSPAVAGETV</sequence>
<accession>A0ABW1ZWP1</accession>
<reference evidence="12" key="1">
    <citation type="journal article" date="2019" name="Int. J. Syst. Evol. Microbiol.">
        <title>The Global Catalogue of Microorganisms (GCM) 10K type strain sequencing project: providing services to taxonomists for standard genome sequencing and annotation.</title>
        <authorList>
            <consortium name="The Broad Institute Genomics Platform"/>
            <consortium name="The Broad Institute Genome Sequencing Center for Infectious Disease"/>
            <person name="Wu L."/>
            <person name="Ma J."/>
        </authorList>
    </citation>
    <scope>NUCLEOTIDE SEQUENCE [LARGE SCALE GENOMIC DNA]</scope>
    <source>
        <strain evidence="12">NBRC 111756</strain>
    </source>
</reference>
<comment type="subunit">
    <text evidence="9">The complex comprises the extracytoplasmic solute receptor protein and the two transmembrane proteins.</text>
</comment>
<dbReference type="EMBL" id="JBHSWE010000001">
    <property type="protein sequence ID" value="MFC6669626.1"/>
    <property type="molecule type" value="Genomic_DNA"/>
</dbReference>
<name>A0ABW1ZWP1_9GAMM</name>
<keyword evidence="12" id="KW-1185">Reference proteome</keyword>
<feature type="transmembrane region" description="Helical" evidence="9">
    <location>
        <begin position="48"/>
        <end position="65"/>
    </location>
</feature>
<comment type="caution">
    <text evidence="9">Lacks conserved residue(s) required for the propagation of feature annotation.</text>
</comment>
<evidence type="ECO:0000256" key="4">
    <source>
        <dbReference type="ARBA" id="ARBA00022519"/>
    </source>
</evidence>
<feature type="transmembrane region" description="Helical" evidence="9">
    <location>
        <begin position="146"/>
        <end position="164"/>
    </location>
</feature>
<dbReference type="PANTHER" id="PTHR35011:SF2">
    <property type="entry name" value="2,3-DIKETO-L-GULONATE TRAP TRANSPORTER SMALL PERMEASE PROTEIN YIAM"/>
    <property type="match status" value="1"/>
</dbReference>
<dbReference type="Proteomes" id="UP001596422">
    <property type="component" value="Unassembled WGS sequence"/>
</dbReference>
<evidence type="ECO:0000313" key="12">
    <source>
        <dbReference type="Proteomes" id="UP001596422"/>
    </source>
</evidence>
<evidence type="ECO:0000256" key="6">
    <source>
        <dbReference type="ARBA" id="ARBA00022989"/>
    </source>
</evidence>
<evidence type="ECO:0000256" key="9">
    <source>
        <dbReference type="RuleBase" id="RU369079"/>
    </source>
</evidence>
<keyword evidence="2 9" id="KW-0813">Transport</keyword>
<feature type="domain" description="Tripartite ATP-independent periplasmic transporters DctQ component" evidence="10">
    <location>
        <begin position="25"/>
        <end position="172"/>
    </location>
</feature>
<dbReference type="InterPro" id="IPR055348">
    <property type="entry name" value="DctQ"/>
</dbReference>
<evidence type="ECO:0000259" key="10">
    <source>
        <dbReference type="Pfam" id="PF04290"/>
    </source>
</evidence>
<dbReference type="PANTHER" id="PTHR35011">
    <property type="entry name" value="2,3-DIKETO-L-GULONATE TRAP TRANSPORTER SMALL PERMEASE PROTEIN YIAM"/>
    <property type="match status" value="1"/>
</dbReference>
<keyword evidence="4 9" id="KW-0997">Cell inner membrane</keyword>
<keyword evidence="6 9" id="KW-1133">Transmembrane helix</keyword>
<comment type="subcellular location">
    <subcellularLocation>
        <location evidence="1 9">Cell inner membrane</location>
        <topology evidence="1 9">Multi-pass membrane protein</topology>
    </subcellularLocation>
</comment>
<evidence type="ECO:0000256" key="8">
    <source>
        <dbReference type="ARBA" id="ARBA00038436"/>
    </source>
</evidence>
<comment type="similarity">
    <text evidence="8 9">Belongs to the TRAP transporter small permease family.</text>
</comment>
<keyword evidence="3" id="KW-1003">Cell membrane</keyword>
<dbReference type="Pfam" id="PF04290">
    <property type="entry name" value="DctQ"/>
    <property type="match status" value="1"/>
</dbReference>
<evidence type="ECO:0000256" key="7">
    <source>
        <dbReference type="ARBA" id="ARBA00023136"/>
    </source>
</evidence>
<protein>
    <recommendedName>
        <fullName evidence="9">TRAP transporter small permease protein</fullName>
    </recommendedName>
</protein>
<gene>
    <name evidence="11" type="ORF">ACFQDL_05630</name>
</gene>
<evidence type="ECO:0000256" key="1">
    <source>
        <dbReference type="ARBA" id="ARBA00004429"/>
    </source>
</evidence>
<dbReference type="RefSeq" id="WP_379908175.1">
    <property type="nucleotide sequence ID" value="NZ_JBHSWE010000001.1"/>
</dbReference>
<organism evidence="11 12">
    <name type="scientific">Marinobacterium aestuariivivens</name>
    <dbReference type="NCBI Taxonomy" id="1698799"/>
    <lineage>
        <taxon>Bacteria</taxon>
        <taxon>Pseudomonadati</taxon>
        <taxon>Pseudomonadota</taxon>
        <taxon>Gammaproteobacteria</taxon>
        <taxon>Oceanospirillales</taxon>
        <taxon>Oceanospirillaceae</taxon>
        <taxon>Marinobacterium</taxon>
    </lineage>
</organism>
<evidence type="ECO:0000256" key="3">
    <source>
        <dbReference type="ARBA" id="ARBA00022475"/>
    </source>
</evidence>
<dbReference type="InterPro" id="IPR007387">
    <property type="entry name" value="TRAP_DctQ"/>
</dbReference>
<evidence type="ECO:0000256" key="5">
    <source>
        <dbReference type="ARBA" id="ARBA00022692"/>
    </source>
</evidence>
<keyword evidence="7 9" id="KW-0472">Membrane</keyword>
<keyword evidence="5 9" id="KW-0812">Transmembrane</keyword>